<dbReference type="InterPro" id="IPR029044">
    <property type="entry name" value="Nucleotide-diphossugar_trans"/>
</dbReference>
<proteinExistence type="predicted"/>
<evidence type="ECO:0008006" key="2">
    <source>
        <dbReference type="Google" id="ProtNLM"/>
    </source>
</evidence>
<accession>A0AA48M783</accession>
<dbReference type="AlphaFoldDB" id="A0AA48M783"/>
<gene>
    <name evidence="1" type="ORF">AMST5_03932</name>
</gene>
<name>A0AA48M783_9ZZZZ</name>
<dbReference type="Gene3D" id="3.90.550.10">
    <property type="entry name" value="Spore Coat Polysaccharide Biosynthesis Protein SpsA, Chain A"/>
    <property type="match status" value="1"/>
</dbReference>
<organism evidence="1">
    <name type="scientific">freshwater sediment metagenome</name>
    <dbReference type="NCBI Taxonomy" id="556182"/>
    <lineage>
        <taxon>unclassified sequences</taxon>
        <taxon>metagenomes</taxon>
        <taxon>ecological metagenomes</taxon>
    </lineage>
</organism>
<dbReference type="PANTHER" id="PTHR43083:SF6">
    <property type="entry name" value="MANNAN POLYMERASE COMPLEXES SUBUNIT MNN9"/>
    <property type="match status" value="1"/>
</dbReference>
<dbReference type="Pfam" id="PF03452">
    <property type="entry name" value="Anp1"/>
    <property type="match status" value="2"/>
</dbReference>
<dbReference type="PANTHER" id="PTHR43083">
    <property type="entry name" value="MANNAN POLYMERASE II"/>
    <property type="match status" value="1"/>
</dbReference>
<protein>
    <recommendedName>
        <fullName evidence="2">Anp1 protein</fullName>
    </recommendedName>
</protein>
<dbReference type="InterPro" id="IPR052086">
    <property type="entry name" value="Mannan_Polymerase_Subunit"/>
</dbReference>
<dbReference type="EMBL" id="OY288114">
    <property type="protein sequence ID" value="CAJ0889073.1"/>
    <property type="molecule type" value="Genomic_DNA"/>
</dbReference>
<sequence length="261" mass="29657">MMNANERAGIHNCVLVLTPVKDAAAHLENYVTRIEALSYPRELLSIGLLESDSRDDTWSLLDAMRPRLEARCARVSMMKKDFGFTMPTGTPRWAPAYQLHRRIILARARNQLLFRALRDEDFVLWLDVDVVDYPVELIDRLLEFGRDILHPHCVTEPSGPTFDRNGWAAHGTKLLSDYRGLGRPVRLDAVGGTVLLVRADIHRDGLIFPPFRYGVENPSIRPSHEIWGRGEVETEGLGVMAQDMGYQCWGLPDFEVIHAKE</sequence>
<dbReference type="SUPFAM" id="SSF53448">
    <property type="entry name" value="Nucleotide-diphospho-sugar transferases"/>
    <property type="match status" value="1"/>
</dbReference>
<evidence type="ECO:0000313" key="1">
    <source>
        <dbReference type="EMBL" id="CAJ0889073.1"/>
    </source>
</evidence>
<reference evidence="1" key="1">
    <citation type="submission" date="2023-07" db="EMBL/GenBank/DDBJ databases">
        <authorList>
            <person name="Pelsma A.J. K."/>
        </authorList>
    </citation>
    <scope>NUCLEOTIDE SEQUENCE</scope>
</reference>